<evidence type="ECO:0000313" key="7">
    <source>
        <dbReference type="Proteomes" id="UP001318040"/>
    </source>
</evidence>
<evidence type="ECO:0000256" key="2">
    <source>
        <dbReference type="ARBA" id="ARBA00007347"/>
    </source>
</evidence>
<protein>
    <recommendedName>
        <fullName evidence="5">COX assembly mitochondrial protein</fullName>
    </recommendedName>
</protein>
<feature type="region of interest" description="Disordered" evidence="6">
    <location>
        <begin position="55"/>
        <end position="74"/>
    </location>
</feature>
<keyword evidence="7" id="KW-1185">Reference proteome</keyword>
<comment type="subcellular location">
    <subcellularLocation>
        <location evidence="1 5">Mitochondrion</location>
    </subcellularLocation>
</comment>
<accession>A0AAJ7SLU8</accession>
<feature type="compositionally biased region" description="Basic residues" evidence="6">
    <location>
        <begin position="57"/>
        <end position="74"/>
    </location>
</feature>
<evidence type="ECO:0000256" key="4">
    <source>
        <dbReference type="ARBA" id="ARBA00023157"/>
    </source>
</evidence>
<organism evidence="7 8">
    <name type="scientific">Petromyzon marinus</name>
    <name type="common">Sea lamprey</name>
    <dbReference type="NCBI Taxonomy" id="7757"/>
    <lineage>
        <taxon>Eukaryota</taxon>
        <taxon>Metazoa</taxon>
        <taxon>Chordata</taxon>
        <taxon>Craniata</taxon>
        <taxon>Vertebrata</taxon>
        <taxon>Cyclostomata</taxon>
        <taxon>Hyperoartia</taxon>
        <taxon>Petromyzontiformes</taxon>
        <taxon>Petromyzontidae</taxon>
        <taxon>Petromyzon</taxon>
    </lineage>
</organism>
<dbReference type="AlphaFoldDB" id="A0AAJ7SLU8"/>
<evidence type="ECO:0000313" key="8">
    <source>
        <dbReference type="RefSeq" id="XP_032800898.1"/>
    </source>
</evidence>
<evidence type="ECO:0000256" key="3">
    <source>
        <dbReference type="ARBA" id="ARBA00023128"/>
    </source>
</evidence>
<dbReference type="KEGG" id="pmrn:116937889"/>
<dbReference type="PANTHER" id="PTHR22977">
    <property type="entry name" value="COX ASSEMBLY MITOCHONDRIAL PROTEIN"/>
    <property type="match status" value="1"/>
</dbReference>
<dbReference type="RefSeq" id="XP_032800898.1">
    <property type="nucleotide sequence ID" value="XM_032945007.1"/>
</dbReference>
<dbReference type="Proteomes" id="UP001318040">
    <property type="component" value="Unplaced"/>
</dbReference>
<comment type="similarity">
    <text evidence="2 5">Belongs to the CMC family.</text>
</comment>
<dbReference type="InterPro" id="IPR013892">
    <property type="entry name" value="Cyt_c_biogenesis_Cmc1-like"/>
</dbReference>
<dbReference type="Pfam" id="PF08583">
    <property type="entry name" value="Cmc1"/>
    <property type="match status" value="1"/>
</dbReference>
<reference evidence="8" key="1">
    <citation type="submission" date="2025-08" db="UniProtKB">
        <authorList>
            <consortium name="RefSeq"/>
        </authorList>
    </citation>
    <scope>IDENTIFICATION</scope>
    <source>
        <tissue evidence="8">Sperm</tissue>
    </source>
</reference>
<dbReference type="CTD" id="56942"/>
<sequence length="74" mass="8650">MHSDLSPHLHTDACNAVIAQLHSCHQQYPWLKFTGRCNAIDHEMRVCLKGEYEANRKKNRQHAQERKRRLASSP</sequence>
<dbReference type="GeneID" id="116937889"/>
<dbReference type="GO" id="GO:0005739">
    <property type="term" value="C:mitochondrion"/>
    <property type="evidence" value="ECO:0007669"/>
    <property type="project" value="UniProtKB-SubCell"/>
</dbReference>
<dbReference type="PANTHER" id="PTHR22977:SF1">
    <property type="entry name" value="COX ASSEMBLY MITOCHONDRIAL PROTEIN 2 HOMOLOG"/>
    <property type="match status" value="1"/>
</dbReference>
<keyword evidence="4" id="KW-1015">Disulfide bond</keyword>
<name>A0AAJ7SLU8_PETMA</name>
<proteinExistence type="inferred from homology"/>
<keyword evidence="3 5" id="KW-0496">Mitochondrion</keyword>
<evidence type="ECO:0000256" key="5">
    <source>
        <dbReference type="RuleBase" id="RU364104"/>
    </source>
</evidence>
<evidence type="ECO:0000256" key="1">
    <source>
        <dbReference type="ARBA" id="ARBA00004173"/>
    </source>
</evidence>
<evidence type="ECO:0000256" key="6">
    <source>
        <dbReference type="SAM" id="MobiDB-lite"/>
    </source>
</evidence>
<gene>
    <name evidence="8" type="primary">CMC2</name>
</gene>